<proteinExistence type="predicted"/>
<dbReference type="PIR" id="H75125">
    <property type="entry name" value="H75125"/>
</dbReference>
<dbReference type="InterPro" id="IPR018765">
    <property type="entry name" value="DUF2341"/>
</dbReference>
<dbReference type="RefSeq" id="WP_010867929.1">
    <property type="nucleotide sequence ID" value="NC_000868.1"/>
</dbReference>
<reference evidence="2" key="1">
    <citation type="submission" date="1999-07" db="EMBL/GenBank/DDBJ databases">
        <authorList>
            <person name="Genoscope"/>
        </authorList>
    </citation>
    <scope>NUCLEOTIDE SEQUENCE</scope>
    <source>
        <strain evidence="2">Orsay</strain>
    </source>
</reference>
<reference evidence="3 5" key="5">
    <citation type="journal article" date="2012" name="Curr. Microbiol.">
        <title>Re-annotation of two hyperthermophilic archaea Pyrococcus abyssi GE5 and Pyrococcus furiosus DSM 3638.</title>
        <authorList>
            <person name="Gao J."/>
            <person name="Wang J."/>
        </authorList>
    </citation>
    <scope>GENOME REANNOTATION</scope>
    <source>
        <strain evidence="3">GE5</strain>
        <strain evidence="5">GE5 / Orsay</strain>
    </source>
</reference>
<reference evidence="2" key="2">
    <citation type="journal article" date="2000" name="J. Mol. Biol.">
        <title>Archaeal homologs of eukaryotic methylation guide small nucleolar RNAs: lessons from the Pyrococcus genomes.</title>
        <authorList>
            <person name="Gaspin C."/>
            <person name="Cavaille J."/>
            <person name="Erauso G."/>
        </authorList>
    </citation>
    <scope>NUCLEOTIDE SEQUENCE</scope>
    <source>
        <strain evidence="2">Orsay</strain>
    </source>
</reference>
<accession>Q9V0I2</accession>
<dbReference type="Proteomes" id="UP000009139">
    <property type="component" value="Chromosome"/>
</dbReference>
<reference evidence="2 4" key="4">
    <citation type="journal article" date="2003" name="Mol. Microbiol.">
        <title>An integrated analysis of the genome of the hyperthermophilic archaeon Pyrococcus abyssi.</title>
        <authorList>
            <person name="Cohen G."/>
            <person name="Barbe V."/>
            <person name="Flament D."/>
            <person name="Galperin M."/>
            <person name="Heilig R."/>
            <person name="Ripp R."/>
            <person name="Lecompte O."/>
            <person name="Prieur D."/>
            <person name="Poch O."/>
            <person name="Quellerou J."/>
            <person name="Thierry J.C."/>
            <person name="Van der Oost J."/>
            <person name="Weissenbach J."/>
            <person name="Zivanovic Y."/>
            <person name="Forterre P."/>
        </authorList>
    </citation>
    <scope>NUCLEOTIDE SEQUENCE [LARGE SCALE GENOMIC DNA]</scope>
    <source>
        <strain evidence="4">GE5 / Orsay</strain>
        <strain evidence="2">Orsay</strain>
    </source>
</reference>
<organism evidence="2 4">
    <name type="scientific">Pyrococcus abyssi (strain GE5 / Orsay)</name>
    <dbReference type="NCBI Taxonomy" id="272844"/>
    <lineage>
        <taxon>Archaea</taxon>
        <taxon>Methanobacteriati</taxon>
        <taxon>Methanobacteriota</taxon>
        <taxon>Thermococci</taxon>
        <taxon>Thermococcales</taxon>
        <taxon>Thermococcaceae</taxon>
        <taxon>Pyrococcus</taxon>
    </lineage>
</organism>
<dbReference type="Pfam" id="PF10102">
    <property type="entry name" value="DUF2341"/>
    <property type="match status" value="1"/>
</dbReference>
<sequence>MRRAFILNSAVLILLIPVLLLIATYEDVTSFIVTSQSERIQLKKTTNLVDFLNLDFQRALEISGKRAVVAVVDYISLTGNFISPTYKSNNTIADLIRRGNSPSITGYDPNRIMQGQTIESWLSNISKLLNKQGYRLSPSIQDIAKKTEIKVTPLDAFRIAIKARIPNITIMDKAGKIVYSGPIPSDNSYVYSIVDITELEDPLFSAMTGGRYHRSIKACNYALPEFGQRPITFANGSGESTEPVILGRYGESLLYNSTHIWDENGNYATNFTINGIRIPTSEIIKNNGDVGVLNFVNISTFQGYIWCSGLEYRVNITIKNNVGKDLTDYQIPIIISTSKLPANIVNFIFQNTNYTGNTDVFKNGASIAIYDSNCNRIPFWIEYWDPQNERALIWIRDSIQNGQSKTYSLYFGEGTPTKGNGNDVFLFFDDFENPTLSQSKWIKVDRRLQISNGELYIPGGDEVFAIRTRNPIDYSGLFAIRFRMKGRFDGDLDSGIGIEDNEGNIILFTDDSAGGDGLAIHSPWWRDTSEIDGRSDITSYHTYEAIVYNIYSGISNSYIDVKFKDIIDGRSNSDFWWSFTPPLKYVYIVIDSERWQRGAYFDYILVRKYPGNSLEDPDFLGIRLSSSGIEEKPTISEKISSDVHIYDIQPFIDCLLGQRYFAIRNGWSFFERLEGSNQNHRIYERLANQTQDELGITYHGEHYPIGLVSFMIPHGIYDRKLLNLMTEIQKSPNEEMVSSADYYFLTYYFGNGNKVEGYRVWGISYGVIPEGDLSNIPFFLDPETAKAILGEQGACDLLYGYNCG</sequence>
<protein>
    <recommendedName>
        <fullName evidence="1">DUF2341 domain-containing protein</fullName>
    </recommendedName>
</protein>
<evidence type="ECO:0000313" key="4">
    <source>
        <dbReference type="Proteomes" id="UP000000810"/>
    </source>
</evidence>
<dbReference type="STRING" id="272844.PAB1827"/>
<dbReference type="KEGG" id="pab:PAB1827"/>
<keyword evidence="4" id="KW-1185">Reference proteome</keyword>
<dbReference type="eggNOG" id="arCOG03512">
    <property type="taxonomic scope" value="Archaea"/>
</dbReference>
<dbReference type="OrthoDB" id="101984at2157"/>
<dbReference type="HOGENOM" id="CLU_008804_0_0_2"/>
<name>Q9V0I2_PYRAB</name>
<reference evidence="2" key="3">
    <citation type="journal article" date="2001" name="Genome Res.">
        <title>Genome evolution at the genus level: comparison of three complete genomes of hyperthermophilic archaea.</title>
        <authorList>
            <person name="Lecompte O."/>
            <person name="Ripp R."/>
            <person name="Puzos-Barbe V."/>
            <person name="Duprat S."/>
            <person name="Heilig R."/>
            <person name="Dietrich J."/>
            <person name="Thierry J.C."/>
            <person name="Poch O."/>
        </authorList>
    </citation>
    <scope>NUCLEOTIDE SEQUENCE</scope>
    <source>
        <strain evidence="2">Orsay</strain>
    </source>
</reference>
<gene>
    <name evidence="2" type="ordered locus">PAB1827</name>
</gene>
<dbReference type="Proteomes" id="UP000000810">
    <property type="component" value="Chromosome"/>
</dbReference>
<evidence type="ECO:0000313" key="2">
    <source>
        <dbReference type="EMBL" id="CAB49721.1"/>
    </source>
</evidence>
<evidence type="ECO:0000313" key="3">
    <source>
        <dbReference type="EMBL" id="CCE70208.1"/>
    </source>
</evidence>
<dbReference type="EMBL" id="HE613800">
    <property type="protein sequence ID" value="CCE70208.1"/>
    <property type="molecule type" value="Genomic_DNA"/>
</dbReference>
<feature type="domain" description="DUF2341" evidence="1">
    <location>
        <begin position="364"/>
        <end position="442"/>
    </location>
</feature>
<dbReference type="AlphaFoldDB" id="Q9V0I2"/>
<evidence type="ECO:0000313" key="5">
    <source>
        <dbReference type="Proteomes" id="UP000009139"/>
    </source>
</evidence>
<evidence type="ECO:0000259" key="1">
    <source>
        <dbReference type="Pfam" id="PF10102"/>
    </source>
</evidence>
<dbReference type="PATRIC" id="fig|272844.11.peg.852"/>
<dbReference type="EMBL" id="AJ248285">
    <property type="protein sequence ID" value="CAB49721.1"/>
    <property type="molecule type" value="Genomic_DNA"/>
</dbReference>